<dbReference type="InterPro" id="IPR021790">
    <property type="entry name" value="PTBP1-like_RRM2"/>
</dbReference>
<evidence type="ECO:0000313" key="8">
    <source>
        <dbReference type="Proteomes" id="UP000591535"/>
    </source>
</evidence>
<accession>A0A7K9AC93</accession>
<dbReference type="InterPro" id="IPR012677">
    <property type="entry name" value="Nucleotide-bd_a/b_plait_sf"/>
</dbReference>
<evidence type="ECO:0000256" key="4">
    <source>
        <dbReference type="PROSITE-ProRule" id="PRU00176"/>
    </source>
</evidence>
<dbReference type="InterPro" id="IPR035979">
    <property type="entry name" value="RBD_domain_sf"/>
</dbReference>
<evidence type="ECO:0000256" key="1">
    <source>
        <dbReference type="ARBA" id="ARBA00022553"/>
    </source>
</evidence>
<keyword evidence="8" id="KW-1185">Reference proteome</keyword>
<dbReference type="PROSITE" id="PS50102">
    <property type="entry name" value="RRM"/>
    <property type="match status" value="2"/>
</dbReference>
<dbReference type="Pfam" id="PF11835">
    <property type="entry name" value="RRM_8"/>
    <property type="match status" value="1"/>
</dbReference>
<dbReference type="PANTHER" id="PTHR15592">
    <property type="entry name" value="MATRIN 3/NUCLEAR PROTEIN 220-RELATED"/>
    <property type="match status" value="1"/>
</dbReference>
<feature type="non-terminal residue" evidence="7">
    <location>
        <position position="1"/>
    </location>
</feature>
<feature type="compositionally biased region" description="Polar residues" evidence="5">
    <location>
        <begin position="1"/>
        <end position="17"/>
    </location>
</feature>
<organism evidence="7 8">
    <name type="scientific">Grallaria varia</name>
    <name type="common">variegated antpitta</name>
    <dbReference type="NCBI Taxonomy" id="117165"/>
    <lineage>
        <taxon>Eukaryota</taxon>
        <taxon>Metazoa</taxon>
        <taxon>Chordata</taxon>
        <taxon>Craniata</taxon>
        <taxon>Vertebrata</taxon>
        <taxon>Euteleostomi</taxon>
        <taxon>Archelosauria</taxon>
        <taxon>Archosauria</taxon>
        <taxon>Dinosauria</taxon>
        <taxon>Saurischia</taxon>
        <taxon>Theropoda</taxon>
        <taxon>Coelurosauria</taxon>
        <taxon>Aves</taxon>
        <taxon>Neognathae</taxon>
        <taxon>Neoaves</taxon>
        <taxon>Telluraves</taxon>
        <taxon>Australaves</taxon>
        <taxon>Passeriformes</taxon>
        <taxon>Formicariidae</taxon>
        <taxon>Grallaria</taxon>
    </lineage>
</organism>
<dbReference type="GO" id="GO:0006397">
    <property type="term" value="P:mRNA processing"/>
    <property type="evidence" value="ECO:0007669"/>
    <property type="project" value="InterPro"/>
</dbReference>
<dbReference type="GO" id="GO:0003723">
    <property type="term" value="F:RNA binding"/>
    <property type="evidence" value="ECO:0007669"/>
    <property type="project" value="UniProtKB-UniRule"/>
</dbReference>
<keyword evidence="2" id="KW-0677">Repeat</keyword>
<dbReference type="NCBIfam" id="TIGR01649">
    <property type="entry name" value="hnRNP-L_PTB"/>
    <property type="match status" value="1"/>
</dbReference>
<keyword evidence="3 4" id="KW-0694">RNA-binding</keyword>
<dbReference type="FunFam" id="3.30.70.330:FF:000032">
    <property type="entry name" value="Polypyrimidine tract-binding protein 2 isoform 1"/>
    <property type="match status" value="1"/>
</dbReference>
<feature type="domain" description="RRM" evidence="6">
    <location>
        <begin position="36"/>
        <end position="120"/>
    </location>
</feature>
<dbReference type="Gene3D" id="3.30.70.330">
    <property type="match status" value="2"/>
</dbReference>
<evidence type="ECO:0000259" key="6">
    <source>
        <dbReference type="PROSITE" id="PS50102"/>
    </source>
</evidence>
<dbReference type="GO" id="GO:0005634">
    <property type="term" value="C:nucleus"/>
    <property type="evidence" value="ECO:0007669"/>
    <property type="project" value="InterPro"/>
</dbReference>
<dbReference type="AlphaFoldDB" id="A0A7K9AC93"/>
<feature type="domain" description="RRM" evidence="6">
    <location>
        <begin position="155"/>
        <end position="241"/>
    </location>
</feature>
<protein>
    <submittedName>
        <fullName evidence="7">PTBP3 protein</fullName>
    </submittedName>
</protein>
<dbReference type="EMBL" id="VWZG01012342">
    <property type="protein sequence ID" value="NXG25115.1"/>
    <property type="molecule type" value="Genomic_DNA"/>
</dbReference>
<dbReference type="InterPro" id="IPR006536">
    <property type="entry name" value="HnRNP-L/PTB"/>
</dbReference>
<dbReference type="Pfam" id="PF13893">
    <property type="entry name" value="RRM_5"/>
    <property type="match status" value="1"/>
</dbReference>
<dbReference type="InterPro" id="IPR000504">
    <property type="entry name" value="RRM_dom"/>
</dbReference>
<evidence type="ECO:0000313" key="7">
    <source>
        <dbReference type="EMBL" id="NXG25115.1"/>
    </source>
</evidence>
<reference evidence="7 8" key="1">
    <citation type="submission" date="2019-09" db="EMBL/GenBank/DDBJ databases">
        <title>Bird 10,000 Genomes (B10K) Project - Family phase.</title>
        <authorList>
            <person name="Zhang G."/>
        </authorList>
    </citation>
    <scope>NUCLEOTIDE SEQUENCE [LARGE SCALE GENOMIC DNA]</scope>
    <source>
        <strain evidence="7">B10K-DU-001-02</strain>
        <tissue evidence="7">Muscle</tissue>
    </source>
</reference>
<feature type="non-terminal residue" evidence="7">
    <location>
        <position position="342"/>
    </location>
</feature>
<dbReference type="Proteomes" id="UP000591535">
    <property type="component" value="Unassembled WGS sequence"/>
</dbReference>
<gene>
    <name evidence="7" type="primary">Ptbp3</name>
    <name evidence="7" type="ORF">GRAVAR_R14726</name>
</gene>
<keyword evidence="1" id="KW-0597">Phosphoprotein</keyword>
<feature type="region of interest" description="Disordered" evidence="5">
    <location>
        <begin position="1"/>
        <end position="34"/>
    </location>
</feature>
<dbReference type="CDD" id="cd12693">
    <property type="entry name" value="RRM2_PTBP1_like"/>
    <property type="match status" value="1"/>
</dbReference>
<dbReference type="SUPFAM" id="SSF54928">
    <property type="entry name" value="RNA-binding domain, RBD"/>
    <property type="match status" value="2"/>
</dbReference>
<evidence type="ECO:0000256" key="2">
    <source>
        <dbReference type="ARBA" id="ARBA00022737"/>
    </source>
</evidence>
<sequence length="342" mass="36846">TSGASNRPFTMNNSTPAKDNEKKKIKGGKSPCSPSRVLHIRRIPSDVTGREIISLGLPFGKVTNLLMLKGKGQAFLEMASIEAAVSMMNYYTPVAPHLHNQPVYVQYSNYKELKTDNLRNQARLRGVNAVQHGSLAITSALAAEAGLFPTQGSVLRIIVENDFYPITLEMLYQIFSKFGYVLKIVMFNKNNKFQALLQYADATNAYYAKMSLDGQSIYTGCCTLHIDFSKLNSLKVKYNNDKSRDFTRTDLPYGDGQRTLDASLAAAFATHNTIFTSYAGAAGFAPSLGFPQGAGLSVPTVPGALGSLTVTPSAASGQMAIPGVTGIPGNSVLLVSNLNPEV</sequence>
<dbReference type="SMART" id="SM00360">
    <property type="entry name" value="RRM"/>
    <property type="match status" value="2"/>
</dbReference>
<evidence type="ECO:0000256" key="5">
    <source>
        <dbReference type="SAM" id="MobiDB-lite"/>
    </source>
</evidence>
<proteinExistence type="predicted"/>
<comment type="caution">
    <text evidence="7">The sequence shown here is derived from an EMBL/GenBank/DDBJ whole genome shotgun (WGS) entry which is preliminary data.</text>
</comment>
<evidence type="ECO:0000256" key="3">
    <source>
        <dbReference type="ARBA" id="ARBA00022884"/>
    </source>
</evidence>
<name>A0A7K9AC93_9PASS</name>